<dbReference type="Proteomes" id="UP000503505">
    <property type="component" value="Chromosome"/>
</dbReference>
<proteinExistence type="predicted"/>
<reference evidence="1 2" key="1">
    <citation type="submission" date="2019-09" db="EMBL/GenBank/DDBJ databases">
        <title>Non-baumannii Acinetobacter spp. carrying blaNDM-1 isolated in China.</title>
        <authorList>
            <person name="Cui C."/>
            <person name="Chen C."/>
            <person name="Sun J."/>
            <person name="Liu Y."/>
        </authorList>
    </citation>
    <scope>NUCLEOTIDE SEQUENCE [LARGE SCALE GENOMIC DNA]</scope>
    <source>
        <strain evidence="1 2">HZE23-1</strain>
    </source>
</reference>
<evidence type="ECO:0000313" key="1">
    <source>
        <dbReference type="EMBL" id="QIC67106.1"/>
    </source>
</evidence>
<gene>
    <name evidence="1" type="ORF">FSC10_06890</name>
</gene>
<dbReference type="AlphaFoldDB" id="A0AAE7BWQ1"/>
<dbReference type="RefSeq" id="WP_163171257.1">
    <property type="nucleotide sequence ID" value="NZ_CP044463.1"/>
</dbReference>
<dbReference type="InterPro" id="IPR027417">
    <property type="entry name" value="P-loop_NTPase"/>
</dbReference>
<dbReference type="InterPro" id="IPR052705">
    <property type="entry name" value="Gliding_Motility_GTPase"/>
</dbReference>
<dbReference type="PANTHER" id="PTHR42708:SF1">
    <property type="entry name" value="GLIDING MOTILITY PROTEIN MGLA"/>
    <property type="match status" value="1"/>
</dbReference>
<evidence type="ECO:0000313" key="2">
    <source>
        <dbReference type="Proteomes" id="UP000503505"/>
    </source>
</evidence>
<dbReference type="CDD" id="cd00882">
    <property type="entry name" value="Ras_like_GTPase"/>
    <property type="match status" value="1"/>
</dbReference>
<organism evidence="1 2">
    <name type="scientific">Acinetobacter schindleri</name>
    <dbReference type="NCBI Taxonomy" id="108981"/>
    <lineage>
        <taxon>Bacteria</taxon>
        <taxon>Pseudomonadati</taxon>
        <taxon>Pseudomonadota</taxon>
        <taxon>Gammaproteobacteria</taxon>
        <taxon>Moraxellales</taxon>
        <taxon>Moraxellaceae</taxon>
        <taxon>Acinetobacter</taxon>
    </lineage>
</organism>
<dbReference type="EMBL" id="CP044463">
    <property type="protein sequence ID" value="QIC67106.1"/>
    <property type="molecule type" value="Genomic_DNA"/>
</dbReference>
<dbReference type="Gene3D" id="3.40.50.300">
    <property type="entry name" value="P-loop containing nucleotide triphosphate hydrolases"/>
    <property type="match status" value="1"/>
</dbReference>
<accession>A0AAE7BWQ1</accession>
<sequence length="178" mass="19752">MILHQFKLVFAGSMGAGKTTAIRTISNIDVLSTEAINTDLEAHQKSLTTVGIDYGELVLEDGVKVGLYGTPGQQRFNFIWNVITQGAIGVILLIDDSIDEPLEELEFYLNYFKDKVKNVVIGITHIDKKAKNNAALYHGWAEKQDSTYPMFFIDAREKNDVLMLVDALIATAEVQLTA</sequence>
<protein>
    <submittedName>
        <fullName evidence="1">GTP-binding protein</fullName>
    </submittedName>
</protein>
<dbReference type="SUPFAM" id="SSF52540">
    <property type="entry name" value="P-loop containing nucleoside triphosphate hydrolases"/>
    <property type="match status" value="1"/>
</dbReference>
<dbReference type="PANTHER" id="PTHR42708">
    <property type="entry name" value="ATP/GTP-BINDING PROTEIN-RELATED"/>
    <property type="match status" value="1"/>
</dbReference>
<name>A0AAE7BWQ1_9GAMM</name>